<sequence>MDLTAVGATRSILRLMSEQPTSRVPEVLDAWRMVAARREFEGRIPLAAMTRLRGSLVDAEGEVRYMLAFDTDSLKVPHVELRIDAELPLECQRSLQRFVQPVRLVQRLGLIRDEADEAALPPDYDPLLVPADGMLRPAELVEDELILALPVVPVSPDAETVERDFAPTVEETAQANPFAALSGWKKE</sequence>
<accession>A0A5R9PGD7</accession>
<dbReference type="Pfam" id="PF02620">
    <property type="entry name" value="YceD"/>
    <property type="match status" value="1"/>
</dbReference>
<proteinExistence type="inferred from homology"/>
<evidence type="ECO:0000313" key="7">
    <source>
        <dbReference type="Proteomes" id="UP000308508"/>
    </source>
</evidence>
<evidence type="ECO:0000256" key="2">
    <source>
        <dbReference type="ARBA" id="ARBA00010740"/>
    </source>
</evidence>
<dbReference type="GO" id="GO:0042254">
    <property type="term" value="P:ribosome biogenesis"/>
    <property type="evidence" value="ECO:0007669"/>
    <property type="project" value="UniProtKB-KW"/>
</dbReference>
<reference evidence="6 7" key="1">
    <citation type="submission" date="2019-04" db="EMBL/GenBank/DDBJ databases">
        <authorList>
            <person name="Grouzdev D.S."/>
            <person name="Nazina T.N."/>
        </authorList>
    </citation>
    <scope>NUCLEOTIDE SEQUENCE [LARGE SCALE GENOMIC DNA]</scope>
    <source>
        <strain evidence="6 7">SHC 3-19</strain>
    </source>
</reference>
<gene>
    <name evidence="6" type="ORF">E5S66_04515</name>
</gene>
<dbReference type="InterPro" id="IPR003772">
    <property type="entry name" value="YceD"/>
</dbReference>
<dbReference type="EMBL" id="SROY01000002">
    <property type="protein sequence ID" value="TLX21808.1"/>
    <property type="molecule type" value="Genomic_DNA"/>
</dbReference>
<name>A0A5R9PGD7_9GAMM</name>
<evidence type="ECO:0000313" key="6">
    <source>
        <dbReference type="EMBL" id="TLX21808.1"/>
    </source>
</evidence>
<protein>
    <recommendedName>
        <fullName evidence="3">Large ribosomal RNA subunit accumulation protein YceD</fullName>
    </recommendedName>
    <alternativeName>
        <fullName evidence="5">23S rRNA accumulation protein YceD</fullName>
    </alternativeName>
</protein>
<dbReference type="PANTHER" id="PTHR38099:SF1">
    <property type="entry name" value="LARGE RIBOSOMAL RNA SUBUNIT ACCUMULATION PROTEIN YCED"/>
    <property type="match status" value="1"/>
</dbReference>
<comment type="caution">
    <text evidence="6">The sequence shown here is derived from an EMBL/GenBank/DDBJ whole genome shotgun (WGS) entry which is preliminary data.</text>
</comment>
<keyword evidence="4" id="KW-0690">Ribosome biogenesis</keyword>
<evidence type="ECO:0000256" key="5">
    <source>
        <dbReference type="ARBA" id="ARBA00031841"/>
    </source>
</evidence>
<comment type="function">
    <text evidence="1">Plays a role in synthesis, processing and/or stability of 23S rRNA.</text>
</comment>
<dbReference type="AlphaFoldDB" id="A0A5R9PGD7"/>
<dbReference type="GO" id="GO:0005829">
    <property type="term" value="C:cytosol"/>
    <property type="evidence" value="ECO:0007669"/>
    <property type="project" value="TreeGrafter"/>
</dbReference>
<dbReference type="Proteomes" id="UP000308508">
    <property type="component" value="Unassembled WGS sequence"/>
</dbReference>
<dbReference type="STRING" id="1123377.GCA_000423885_00623"/>
<evidence type="ECO:0000256" key="3">
    <source>
        <dbReference type="ARBA" id="ARBA00015716"/>
    </source>
</evidence>
<dbReference type="InterPro" id="IPR039255">
    <property type="entry name" value="YceD_bac"/>
</dbReference>
<organism evidence="6 7">
    <name type="scientific">Thermomonas fusca</name>
    <dbReference type="NCBI Taxonomy" id="215690"/>
    <lineage>
        <taxon>Bacteria</taxon>
        <taxon>Pseudomonadati</taxon>
        <taxon>Pseudomonadota</taxon>
        <taxon>Gammaproteobacteria</taxon>
        <taxon>Lysobacterales</taxon>
        <taxon>Lysobacteraceae</taxon>
        <taxon>Thermomonas</taxon>
    </lineage>
</organism>
<dbReference type="PANTHER" id="PTHR38099">
    <property type="entry name" value="LARGE RIBOSOMAL RNA SUBUNIT ACCUMULATION PROTEIN YCED"/>
    <property type="match status" value="1"/>
</dbReference>
<keyword evidence="7" id="KW-1185">Reference proteome</keyword>
<evidence type="ECO:0000256" key="1">
    <source>
        <dbReference type="ARBA" id="ARBA00002868"/>
    </source>
</evidence>
<comment type="similarity">
    <text evidence="2">Belongs to the DUF177 domain family.</text>
</comment>
<evidence type="ECO:0000256" key="4">
    <source>
        <dbReference type="ARBA" id="ARBA00022517"/>
    </source>
</evidence>